<dbReference type="Pfam" id="PF00005">
    <property type="entry name" value="ABC_tran"/>
    <property type="match status" value="1"/>
</dbReference>
<dbReference type="RefSeq" id="WP_015209844.1">
    <property type="nucleotide sequence ID" value="NC_019757.1"/>
</dbReference>
<feature type="transmembrane region" description="Helical" evidence="9">
    <location>
        <begin position="163"/>
        <end position="189"/>
    </location>
</feature>
<dbReference type="PANTHER" id="PTHR24221">
    <property type="entry name" value="ATP-BINDING CASSETTE SUB-FAMILY B"/>
    <property type="match status" value="1"/>
</dbReference>
<evidence type="ECO:0000256" key="8">
    <source>
        <dbReference type="ARBA" id="ARBA00023136"/>
    </source>
</evidence>
<dbReference type="InterPro" id="IPR027417">
    <property type="entry name" value="P-loop_NTPase"/>
</dbReference>
<organism evidence="12 13">
    <name type="scientific">Cylindrospermum stagnale PCC 7417</name>
    <dbReference type="NCBI Taxonomy" id="56107"/>
    <lineage>
        <taxon>Bacteria</taxon>
        <taxon>Bacillati</taxon>
        <taxon>Cyanobacteriota</taxon>
        <taxon>Cyanophyceae</taxon>
        <taxon>Nostocales</taxon>
        <taxon>Nostocaceae</taxon>
        <taxon>Cylindrospermum</taxon>
    </lineage>
</organism>
<feature type="transmembrane region" description="Helical" evidence="9">
    <location>
        <begin position="264"/>
        <end position="286"/>
    </location>
</feature>
<dbReference type="PANTHER" id="PTHR24221:SF646">
    <property type="entry name" value="HAEMOLYSIN SECRETION ATP-BINDING PROTEIN"/>
    <property type="match status" value="1"/>
</dbReference>
<dbReference type="STRING" id="56107.Cylst_4526"/>
<accession>K9X3E7</accession>
<protein>
    <submittedName>
        <fullName evidence="12">ABC-type multidrug transport system, ATPase and permease component</fullName>
    </submittedName>
</protein>
<gene>
    <name evidence="12" type="ORF">Cylst_4526</name>
</gene>
<dbReference type="InterPro" id="IPR039421">
    <property type="entry name" value="Type_1_exporter"/>
</dbReference>
<dbReference type="GO" id="GO:0005524">
    <property type="term" value="F:ATP binding"/>
    <property type="evidence" value="ECO:0007669"/>
    <property type="project" value="UniProtKB-KW"/>
</dbReference>
<dbReference type="PROSITE" id="PS00211">
    <property type="entry name" value="ABC_TRANSPORTER_1"/>
    <property type="match status" value="1"/>
</dbReference>
<dbReference type="InterPro" id="IPR011527">
    <property type="entry name" value="ABC1_TM_dom"/>
</dbReference>
<dbReference type="Proteomes" id="UP000010475">
    <property type="component" value="Chromosome"/>
</dbReference>
<evidence type="ECO:0000259" key="11">
    <source>
        <dbReference type="PROSITE" id="PS50929"/>
    </source>
</evidence>
<evidence type="ECO:0000256" key="6">
    <source>
        <dbReference type="ARBA" id="ARBA00022840"/>
    </source>
</evidence>
<evidence type="ECO:0000313" key="13">
    <source>
        <dbReference type="Proteomes" id="UP000010475"/>
    </source>
</evidence>
<dbReference type="eggNOG" id="COG1132">
    <property type="taxonomic scope" value="Bacteria"/>
</dbReference>
<evidence type="ECO:0000256" key="9">
    <source>
        <dbReference type="SAM" id="Phobius"/>
    </source>
</evidence>
<sequence length="606" mass="68462">MIGFQEWLDSLRKSTKVLFRALTLLWKAAPRETIFLAAAILLQGLVPALSIWISKLVVDTVAAALTQGENLGQLSIGILVIGWVGAFLLDFLLNPWVQAVQGNINDKLTAHISLRLMHKADTFADLSRFEDPEFYNELQILQKEVSYQPLNLLQNLAGGGQSFITLVAMIVLLVPLGFWIPLVIAIAAIPQIVVSFQYETKIWLTLFENSPQARRMQYCTSVMLTDAYAKEVRLFKTGSFFIGIYLQAFQSLHRSMRHLRQKQALWTTGLALISTLGNGFAFFWVVQQAFRRQVSPGSVLLFVESLAALQRNLEEFVKASLELYETLLYMQQFFNFLDTELSMPLCIPGRPVPDMIHSGITFDKVHFRYPDNRLALIDISFTLYPHQTVAIVGENGAGKSTLVKLLTRLYDPTEGAILIDGVDLRELNLDDWRQQIAVVFQDFGRYAITLGENVALGDLKALEHPELLRHAIEKAGMLELVEKFSTQENTPLGKQFGGTELSGGEWQKLALSRAFVRTQAQLLILDEPTAALDPRSEYEVYHRFVELAKGKTTLLITHRLASVRMADRILVLKAGRLIEQGTHQELLQREGEYATLWNMQAKNYNF</sequence>
<dbReference type="KEGG" id="csg:Cylst_4526"/>
<dbReference type="FunFam" id="3.40.50.300:FF:000221">
    <property type="entry name" value="Multidrug ABC transporter ATP-binding protein"/>
    <property type="match status" value="1"/>
</dbReference>
<feature type="domain" description="ABC transmembrane type-1" evidence="11">
    <location>
        <begin position="34"/>
        <end position="325"/>
    </location>
</feature>
<keyword evidence="2" id="KW-0813">Transport</keyword>
<dbReference type="PATRIC" id="fig|56107.3.peg.4969"/>
<feature type="transmembrane region" description="Helical" evidence="9">
    <location>
        <begin position="34"/>
        <end position="54"/>
    </location>
</feature>
<proteinExistence type="predicted"/>
<dbReference type="Gene3D" id="3.40.50.300">
    <property type="entry name" value="P-loop containing nucleotide triphosphate hydrolases"/>
    <property type="match status" value="1"/>
</dbReference>
<evidence type="ECO:0000259" key="10">
    <source>
        <dbReference type="PROSITE" id="PS50893"/>
    </source>
</evidence>
<keyword evidence="6" id="KW-0067">ATP-binding</keyword>
<dbReference type="InterPro" id="IPR003593">
    <property type="entry name" value="AAA+_ATPase"/>
</dbReference>
<keyword evidence="13" id="KW-1185">Reference proteome</keyword>
<dbReference type="PROSITE" id="PS50893">
    <property type="entry name" value="ABC_TRANSPORTER_2"/>
    <property type="match status" value="1"/>
</dbReference>
<dbReference type="InterPro" id="IPR036640">
    <property type="entry name" value="ABC1_TM_sf"/>
</dbReference>
<dbReference type="GO" id="GO:0016887">
    <property type="term" value="F:ATP hydrolysis activity"/>
    <property type="evidence" value="ECO:0007669"/>
    <property type="project" value="InterPro"/>
</dbReference>
<dbReference type="AlphaFoldDB" id="K9X3E7"/>
<dbReference type="GO" id="GO:0140359">
    <property type="term" value="F:ABC-type transporter activity"/>
    <property type="evidence" value="ECO:0007669"/>
    <property type="project" value="InterPro"/>
</dbReference>
<evidence type="ECO:0000256" key="7">
    <source>
        <dbReference type="ARBA" id="ARBA00022989"/>
    </source>
</evidence>
<dbReference type="OrthoDB" id="9762790at2"/>
<keyword evidence="3" id="KW-1003">Cell membrane</keyword>
<reference evidence="12 13" key="1">
    <citation type="submission" date="2012-06" db="EMBL/GenBank/DDBJ databases">
        <title>Finished chromosome of genome of Cylindrospermum stagnale PCC 7417.</title>
        <authorList>
            <consortium name="US DOE Joint Genome Institute"/>
            <person name="Gugger M."/>
            <person name="Coursin T."/>
            <person name="Rippka R."/>
            <person name="Tandeau De Marsac N."/>
            <person name="Huntemann M."/>
            <person name="Wei C.-L."/>
            <person name="Han J."/>
            <person name="Detter J.C."/>
            <person name="Han C."/>
            <person name="Tapia R."/>
            <person name="Chen A."/>
            <person name="Kyrpides N."/>
            <person name="Mavromatis K."/>
            <person name="Markowitz V."/>
            <person name="Szeto E."/>
            <person name="Ivanova N."/>
            <person name="Pagani I."/>
            <person name="Pati A."/>
            <person name="Goodwin L."/>
            <person name="Nordberg H.P."/>
            <person name="Cantor M.N."/>
            <person name="Hua S.X."/>
            <person name="Woyke T."/>
            <person name="Kerfeld C.A."/>
        </authorList>
    </citation>
    <scope>NUCLEOTIDE SEQUENCE [LARGE SCALE GENOMIC DNA]</scope>
    <source>
        <strain evidence="12 13">PCC 7417</strain>
    </source>
</reference>
<feature type="transmembrane region" description="Helical" evidence="9">
    <location>
        <begin position="74"/>
        <end position="93"/>
    </location>
</feature>
<evidence type="ECO:0000256" key="3">
    <source>
        <dbReference type="ARBA" id="ARBA00022475"/>
    </source>
</evidence>
<evidence type="ECO:0000256" key="5">
    <source>
        <dbReference type="ARBA" id="ARBA00022741"/>
    </source>
</evidence>
<dbReference type="InterPro" id="IPR003439">
    <property type="entry name" value="ABC_transporter-like_ATP-bd"/>
</dbReference>
<dbReference type="EMBL" id="CP003642">
    <property type="protein sequence ID" value="AFZ26604.1"/>
    <property type="molecule type" value="Genomic_DNA"/>
</dbReference>
<comment type="subcellular location">
    <subcellularLocation>
        <location evidence="1">Cell membrane</location>
        <topology evidence="1">Multi-pass membrane protein</topology>
    </subcellularLocation>
</comment>
<dbReference type="Gene3D" id="1.20.1560.10">
    <property type="entry name" value="ABC transporter type 1, transmembrane domain"/>
    <property type="match status" value="1"/>
</dbReference>
<dbReference type="HOGENOM" id="CLU_000604_84_3_3"/>
<dbReference type="SUPFAM" id="SSF90123">
    <property type="entry name" value="ABC transporter transmembrane region"/>
    <property type="match status" value="1"/>
</dbReference>
<keyword evidence="4 9" id="KW-0812">Transmembrane</keyword>
<dbReference type="GO" id="GO:0005886">
    <property type="term" value="C:plasma membrane"/>
    <property type="evidence" value="ECO:0007669"/>
    <property type="project" value="UniProtKB-SubCell"/>
</dbReference>
<keyword evidence="5" id="KW-0547">Nucleotide-binding</keyword>
<dbReference type="InterPro" id="IPR017871">
    <property type="entry name" value="ABC_transporter-like_CS"/>
</dbReference>
<dbReference type="GO" id="GO:0034040">
    <property type="term" value="F:ATPase-coupled lipid transmembrane transporter activity"/>
    <property type="evidence" value="ECO:0007669"/>
    <property type="project" value="TreeGrafter"/>
</dbReference>
<feature type="domain" description="ABC transporter" evidence="10">
    <location>
        <begin position="360"/>
        <end position="599"/>
    </location>
</feature>
<keyword evidence="8 9" id="KW-0472">Membrane</keyword>
<dbReference type="SMART" id="SM00382">
    <property type="entry name" value="AAA"/>
    <property type="match status" value="1"/>
</dbReference>
<dbReference type="PROSITE" id="PS50929">
    <property type="entry name" value="ABC_TM1F"/>
    <property type="match status" value="1"/>
</dbReference>
<evidence type="ECO:0000256" key="2">
    <source>
        <dbReference type="ARBA" id="ARBA00022448"/>
    </source>
</evidence>
<name>K9X3E7_9NOST</name>
<evidence type="ECO:0000313" key="12">
    <source>
        <dbReference type="EMBL" id="AFZ26604.1"/>
    </source>
</evidence>
<evidence type="ECO:0000256" key="1">
    <source>
        <dbReference type="ARBA" id="ARBA00004651"/>
    </source>
</evidence>
<dbReference type="SUPFAM" id="SSF52540">
    <property type="entry name" value="P-loop containing nucleoside triphosphate hydrolases"/>
    <property type="match status" value="1"/>
</dbReference>
<evidence type="ECO:0000256" key="4">
    <source>
        <dbReference type="ARBA" id="ARBA00022692"/>
    </source>
</evidence>
<keyword evidence="7 9" id="KW-1133">Transmembrane helix</keyword>